<keyword evidence="1" id="KW-0472">Membrane</keyword>
<keyword evidence="1" id="KW-1133">Transmembrane helix</keyword>
<proteinExistence type="predicted"/>
<organism evidence="2">
    <name type="scientific">Salvia splendens</name>
    <name type="common">Scarlet sage</name>
    <dbReference type="NCBI Taxonomy" id="180675"/>
    <lineage>
        <taxon>Eukaryota</taxon>
        <taxon>Viridiplantae</taxon>
        <taxon>Streptophyta</taxon>
        <taxon>Embryophyta</taxon>
        <taxon>Tracheophyta</taxon>
        <taxon>Spermatophyta</taxon>
        <taxon>Magnoliopsida</taxon>
        <taxon>eudicotyledons</taxon>
        <taxon>Gunneridae</taxon>
        <taxon>Pentapetalae</taxon>
        <taxon>asterids</taxon>
        <taxon>lamiids</taxon>
        <taxon>Lamiales</taxon>
        <taxon>Lamiaceae</taxon>
        <taxon>Nepetoideae</taxon>
        <taxon>Mentheae</taxon>
        <taxon>Salviinae</taxon>
        <taxon>Salvia</taxon>
        <taxon>Salvia subgen. Calosphace</taxon>
        <taxon>core Calosphace</taxon>
    </lineage>
</organism>
<dbReference type="Proteomes" id="UP000298416">
    <property type="component" value="Unassembled WGS sequence"/>
</dbReference>
<keyword evidence="3" id="KW-1185">Reference proteome</keyword>
<keyword evidence="1" id="KW-0812">Transmembrane</keyword>
<reference evidence="2" key="2">
    <citation type="submission" date="2020-08" db="EMBL/GenBank/DDBJ databases">
        <title>Plant Genome Project.</title>
        <authorList>
            <person name="Zhang R.-G."/>
        </authorList>
    </citation>
    <scope>NUCLEOTIDE SEQUENCE</scope>
    <source>
        <strain evidence="2">Huo1</strain>
        <tissue evidence="2">Leaf</tissue>
    </source>
</reference>
<sequence length="289" mass="32816">MSSIGQNANPVHWMNRMVSESYYLLHCLAFFSYIPVRCAAAQVLSSRSSAHLLHREIQAFLSFCVLAAIKVVRTESWEAFISDTLFYAKIFLAAIALVLDYHLALWYAIAFLGASSPLTPLQLETVLTEVNTSKFWMVGVFSLSLAQYLWNFVLYLPPVAFEKVPLFLNSRLREFSNKNLSFVTVDLGLFPNAAEKFGISLGSLHQLPAYVLFHDGTGIIRLPETDYEAKFFEAPVSKCDLVSDLEYTMSFILYPTVLLIIILVELLLQKLLCRHFELDKMLLDYINGK</sequence>
<protein>
    <submittedName>
        <fullName evidence="2">Uncharacterized protein</fullName>
    </submittedName>
</protein>
<evidence type="ECO:0000313" key="2">
    <source>
        <dbReference type="EMBL" id="KAG6391236.1"/>
    </source>
</evidence>
<accession>A0A8X8WAY1</accession>
<dbReference type="AlphaFoldDB" id="A0A8X8WAY1"/>
<feature type="transmembrane region" description="Helical" evidence="1">
    <location>
        <begin position="23"/>
        <end position="45"/>
    </location>
</feature>
<name>A0A8X8WAY1_SALSN</name>
<evidence type="ECO:0000313" key="3">
    <source>
        <dbReference type="Proteomes" id="UP000298416"/>
    </source>
</evidence>
<feature type="transmembrane region" description="Helical" evidence="1">
    <location>
        <begin position="135"/>
        <end position="156"/>
    </location>
</feature>
<evidence type="ECO:0000256" key="1">
    <source>
        <dbReference type="SAM" id="Phobius"/>
    </source>
</evidence>
<dbReference type="EMBL" id="PNBA02000019">
    <property type="protein sequence ID" value="KAG6391236.1"/>
    <property type="molecule type" value="Genomic_DNA"/>
</dbReference>
<gene>
    <name evidence="2" type="ORF">SASPL_148989</name>
</gene>
<feature type="transmembrane region" description="Helical" evidence="1">
    <location>
        <begin position="251"/>
        <end position="268"/>
    </location>
</feature>
<reference evidence="2" key="1">
    <citation type="submission" date="2018-01" db="EMBL/GenBank/DDBJ databases">
        <authorList>
            <person name="Mao J.F."/>
        </authorList>
    </citation>
    <scope>NUCLEOTIDE SEQUENCE</scope>
    <source>
        <strain evidence="2">Huo1</strain>
        <tissue evidence="2">Leaf</tissue>
    </source>
</reference>
<comment type="caution">
    <text evidence="2">The sequence shown here is derived from an EMBL/GenBank/DDBJ whole genome shotgun (WGS) entry which is preliminary data.</text>
</comment>
<feature type="transmembrane region" description="Helical" evidence="1">
    <location>
        <begin position="86"/>
        <end position="114"/>
    </location>
</feature>